<dbReference type="Pfam" id="PF09335">
    <property type="entry name" value="VTT_dom"/>
    <property type="match status" value="1"/>
</dbReference>
<sequence length="192" mass="21743">MKLFSPMYDWVMLKVRHRHAPAYLYGMSFAESVFFPIPVDVMLAPMTLAKPSKAWHYAAWSTVFSVLGGIVGYWLGFFLFDVLVEPTIAAIGYQDKFAHAVSWFEEWGVWVVFLAGFSPIPYKVFTVSAGMMQMVFLPFVIASLFGRGMRFFLVSALMRWGGAKMEAKLRDNIDLLGWLTVIAAVGAYLILR</sequence>
<accession>A0ABW4XLZ1</accession>
<evidence type="ECO:0000256" key="1">
    <source>
        <dbReference type="SAM" id="Phobius"/>
    </source>
</evidence>
<dbReference type="RefSeq" id="WP_345340706.1">
    <property type="nucleotide sequence ID" value="NZ_BAABLI010000016.1"/>
</dbReference>
<dbReference type="Proteomes" id="UP001597380">
    <property type="component" value="Unassembled WGS sequence"/>
</dbReference>
<organism evidence="3 4">
    <name type="scientific">Corallincola platygyrae</name>
    <dbReference type="NCBI Taxonomy" id="1193278"/>
    <lineage>
        <taxon>Bacteria</taxon>
        <taxon>Pseudomonadati</taxon>
        <taxon>Pseudomonadota</taxon>
        <taxon>Gammaproteobacteria</taxon>
        <taxon>Alteromonadales</taxon>
        <taxon>Psychromonadaceae</taxon>
        <taxon>Corallincola</taxon>
    </lineage>
</organism>
<proteinExistence type="predicted"/>
<dbReference type="InterPro" id="IPR032816">
    <property type="entry name" value="VTT_dom"/>
</dbReference>
<protein>
    <submittedName>
        <fullName evidence="3">YqaA family protein</fullName>
    </submittedName>
</protein>
<evidence type="ECO:0000313" key="4">
    <source>
        <dbReference type="Proteomes" id="UP001597380"/>
    </source>
</evidence>
<reference evidence="4" key="1">
    <citation type="journal article" date="2019" name="Int. J. Syst. Evol. Microbiol.">
        <title>The Global Catalogue of Microorganisms (GCM) 10K type strain sequencing project: providing services to taxonomists for standard genome sequencing and annotation.</title>
        <authorList>
            <consortium name="The Broad Institute Genomics Platform"/>
            <consortium name="The Broad Institute Genome Sequencing Center for Infectious Disease"/>
            <person name="Wu L."/>
            <person name="Ma J."/>
        </authorList>
    </citation>
    <scope>NUCLEOTIDE SEQUENCE [LARGE SCALE GENOMIC DNA]</scope>
    <source>
        <strain evidence="4">CGMCC 1.10992</strain>
    </source>
</reference>
<comment type="caution">
    <text evidence="3">The sequence shown here is derived from an EMBL/GenBank/DDBJ whole genome shotgun (WGS) entry which is preliminary data.</text>
</comment>
<evidence type="ECO:0000313" key="3">
    <source>
        <dbReference type="EMBL" id="MFD2095894.1"/>
    </source>
</evidence>
<dbReference type="EMBL" id="JBHUHT010000010">
    <property type="protein sequence ID" value="MFD2095894.1"/>
    <property type="molecule type" value="Genomic_DNA"/>
</dbReference>
<gene>
    <name evidence="3" type="ORF">ACFSJ3_07865</name>
</gene>
<feature type="transmembrane region" description="Helical" evidence="1">
    <location>
        <begin position="134"/>
        <end position="153"/>
    </location>
</feature>
<dbReference type="InterPro" id="IPR051311">
    <property type="entry name" value="DedA_domain"/>
</dbReference>
<name>A0ABW4XLZ1_9GAMM</name>
<feature type="transmembrane region" description="Helical" evidence="1">
    <location>
        <begin position="57"/>
        <end position="80"/>
    </location>
</feature>
<keyword evidence="1" id="KW-0812">Transmembrane</keyword>
<evidence type="ECO:0000259" key="2">
    <source>
        <dbReference type="Pfam" id="PF09335"/>
    </source>
</evidence>
<feature type="transmembrane region" description="Helical" evidence="1">
    <location>
        <begin position="20"/>
        <end position="37"/>
    </location>
</feature>
<dbReference type="PANTHER" id="PTHR42709">
    <property type="entry name" value="ALKALINE PHOSPHATASE LIKE PROTEIN"/>
    <property type="match status" value="1"/>
</dbReference>
<feature type="transmembrane region" description="Helical" evidence="1">
    <location>
        <begin position="101"/>
        <end position="122"/>
    </location>
</feature>
<feature type="domain" description="VTT" evidence="2">
    <location>
        <begin position="53"/>
        <end position="157"/>
    </location>
</feature>
<dbReference type="PANTHER" id="PTHR42709:SF11">
    <property type="entry name" value="DEDA FAMILY PROTEIN"/>
    <property type="match status" value="1"/>
</dbReference>
<keyword evidence="1" id="KW-0472">Membrane</keyword>
<keyword evidence="4" id="KW-1185">Reference proteome</keyword>
<keyword evidence="1" id="KW-1133">Transmembrane helix</keyword>
<feature type="transmembrane region" description="Helical" evidence="1">
    <location>
        <begin position="173"/>
        <end position="191"/>
    </location>
</feature>